<dbReference type="Gene3D" id="3.50.50.60">
    <property type="entry name" value="FAD/NAD(P)-binding domain"/>
    <property type="match status" value="1"/>
</dbReference>
<gene>
    <name evidence="1" type="ORF">NCTC7878_03029</name>
</gene>
<evidence type="ECO:0000313" key="2">
    <source>
        <dbReference type="Proteomes" id="UP000249913"/>
    </source>
</evidence>
<dbReference type="GO" id="GO:0004497">
    <property type="term" value="F:monooxygenase activity"/>
    <property type="evidence" value="ECO:0007669"/>
    <property type="project" value="UniProtKB-KW"/>
</dbReference>
<organism evidence="1 2">
    <name type="scientific">Staphylococcus aureus</name>
    <dbReference type="NCBI Taxonomy" id="1280"/>
    <lineage>
        <taxon>Bacteria</taxon>
        <taxon>Bacillati</taxon>
        <taxon>Bacillota</taxon>
        <taxon>Bacilli</taxon>
        <taxon>Bacillales</taxon>
        <taxon>Staphylococcaceae</taxon>
        <taxon>Staphylococcus</taxon>
    </lineage>
</organism>
<dbReference type="Proteomes" id="UP000249913">
    <property type="component" value="Unassembled WGS sequence"/>
</dbReference>
<proteinExistence type="predicted"/>
<reference evidence="1 2" key="1">
    <citation type="submission" date="2018-06" db="EMBL/GenBank/DDBJ databases">
        <authorList>
            <consortium name="Pathogen Informatics"/>
            <person name="Doyle S."/>
        </authorList>
    </citation>
    <scope>NUCLEOTIDE SEQUENCE [LARGE SCALE GENOMIC DNA]</scope>
    <source>
        <strain evidence="1 2">NCTC7878</strain>
    </source>
</reference>
<accession>A0A2X2M4B6</accession>
<dbReference type="AlphaFoldDB" id="A0A2X2M4B6"/>
<protein>
    <submittedName>
        <fullName evidence="1">Monooxygenase</fullName>
    </submittedName>
</protein>
<dbReference type="InterPro" id="IPR036188">
    <property type="entry name" value="FAD/NAD-bd_sf"/>
</dbReference>
<keyword evidence="1" id="KW-0503">Monooxygenase</keyword>
<dbReference type="EMBL" id="UAUX01000013">
    <property type="protein sequence ID" value="SPZ99879.1"/>
    <property type="molecule type" value="Genomic_DNA"/>
</dbReference>
<keyword evidence="1" id="KW-0560">Oxidoreductase</keyword>
<sequence length="138" mass="15781">MNVHYTVKDIDFNDGQYHISFDSGQSVLTPHEPIVATGFDATKNPIVQQLFATTNQDIKLTTHDESTRYPNIFMIGATVENDNAKLCYIYKFRARFAVLAHLLTQREGLPAKQEVIENYQKNQMYLDDYSCCEVSCTC</sequence>
<dbReference type="Pfam" id="PF13738">
    <property type="entry name" value="Pyr_redox_3"/>
    <property type="match status" value="1"/>
</dbReference>
<evidence type="ECO:0000313" key="1">
    <source>
        <dbReference type="EMBL" id="SPZ99879.1"/>
    </source>
</evidence>
<name>A0A2X2M4B6_STAAU</name>